<evidence type="ECO:0000313" key="8">
    <source>
        <dbReference type="Proteomes" id="UP000007382"/>
    </source>
</evidence>
<dbReference type="HOGENOM" id="CLU_014015_2_0_0"/>
<dbReference type="InterPro" id="IPR000092">
    <property type="entry name" value="Polyprenyl_synt"/>
</dbReference>
<dbReference type="AlphaFoldDB" id="I0IRZ0"/>
<name>I0IRZ0_LEPFC</name>
<comment type="cofactor">
    <cofactor evidence="1">
        <name>Mg(2+)</name>
        <dbReference type="ChEBI" id="CHEBI:18420"/>
    </cofactor>
</comment>
<evidence type="ECO:0000256" key="2">
    <source>
        <dbReference type="ARBA" id="ARBA00006706"/>
    </source>
</evidence>
<keyword evidence="3 6" id="KW-0808">Transferase</keyword>
<dbReference type="eggNOG" id="COG0142">
    <property type="taxonomic scope" value="Bacteria"/>
</dbReference>
<dbReference type="Proteomes" id="UP000007382">
    <property type="component" value="Chromosome"/>
</dbReference>
<dbReference type="PROSITE" id="PS00723">
    <property type="entry name" value="POLYPRENYL_SYNTHASE_1"/>
    <property type="match status" value="1"/>
</dbReference>
<proteinExistence type="inferred from homology"/>
<dbReference type="InterPro" id="IPR008949">
    <property type="entry name" value="Isoprenoid_synthase_dom_sf"/>
</dbReference>
<reference evidence="7 8" key="1">
    <citation type="journal article" date="2012" name="J. Bacteriol.">
        <title>Complete Genome Sequence of Leptospirillum ferrooxidans Strain C2-3, Isolated from a Fresh Volcanic Ash Deposit on the Island of Miyake, Japan.</title>
        <authorList>
            <person name="Fujimura R."/>
            <person name="Sato Y."/>
            <person name="Nishizawa T."/>
            <person name="Oshima K."/>
            <person name="Kim S.-W."/>
            <person name="Hattori M."/>
            <person name="Kamijo T."/>
            <person name="Ohta H."/>
        </authorList>
    </citation>
    <scope>NUCLEOTIDE SEQUENCE [LARGE SCALE GENOMIC DNA]</scope>
    <source>
        <strain evidence="7 8">C2-3</strain>
    </source>
</reference>
<protein>
    <submittedName>
        <fullName evidence="7">Putative trans-hexaprenyltranstransferase</fullName>
    </submittedName>
</protein>
<dbReference type="Gene3D" id="1.10.600.10">
    <property type="entry name" value="Farnesyl Diphosphate Synthase"/>
    <property type="match status" value="1"/>
</dbReference>
<dbReference type="PANTHER" id="PTHR12001:SF69">
    <property type="entry name" value="ALL TRANS-POLYPRENYL-DIPHOSPHATE SYNTHASE PDSS1"/>
    <property type="match status" value="1"/>
</dbReference>
<dbReference type="PANTHER" id="PTHR12001">
    <property type="entry name" value="GERANYLGERANYL PYROPHOSPHATE SYNTHASE"/>
    <property type="match status" value="1"/>
</dbReference>
<reference evidence="8" key="2">
    <citation type="submission" date="2012-03" db="EMBL/GenBank/DDBJ databases">
        <title>The complete genome sequence of the pioneer microbe on fresh volcanic deposit, Leptospirillum ferrooxidans strain C2-3.</title>
        <authorList>
            <person name="Fujimura R."/>
            <person name="Sato Y."/>
            <person name="Nishizawa T."/>
            <person name="Nanba K."/>
            <person name="Oshima K."/>
            <person name="Hattori M."/>
            <person name="Kamijo T."/>
            <person name="Ohta H."/>
        </authorList>
    </citation>
    <scope>NUCLEOTIDE SEQUENCE [LARGE SCALE GENOMIC DNA]</scope>
    <source>
        <strain evidence="8">C2-3</strain>
    </source>
</reference>
<dbReference type="SFLD" id="SFLDS00005">
    <property type="entry name" value="Isoprenoid_Synthase_Type_I"/>
    <property type="match status" value="1"/>
</dbReference>
<dbReference type="InterPro" id="IPR033749">
    <property type="entry name" value="Polyprenyl_synt_CS"/>
</dbReference>
<organism evidence="7 8">
    <name type="scientific">Leptospirillum ferrooxidans (strain C2-3)</name>
    <dbReference type="NCBI Taxonomy" id="1162668"/>
    <lineage>
        <taxon>Bacteria</taxon>
        <taxon>Pseudomonadati</taxon>
        <taxon>Nitrospirota</taxon>
        <taxon>Nitrospiria</taxon>
        <taxon>Nitrospirales</taxon>
        <taxon>Nitrospiraceae</taxon>
        <taxon>Leptospirillum</taxon>
    </lineage>
</organism>
<evidence type="ECO:0000256" key="4">
    <source>
        <dbReference type="ARBA" id="ARBA00022723"/>
    </source>
</evidence>
<evidence type="ECO:0000256" key="5">
    <source>
        <dbReference type="ARBA" id="ARBA00022842"/>
    </source>
</evidence>
<dbReference type="GO" id="GO:0046872">
    <property type="term" value="F:metal ion binding"/>
    <property type="evidence" value="ECO:0007669"/>
    <property type="project" value="UniProtKB-KW"/>
</dbReference>
<evidence type="ECO:0000256" key="1">
    <source>
        <dbReference type="ARBA" id="ARBA00001946"/>
    </source>
</evidence>
<evidence type="ECO:0000256" key="3">
    <source>
        <dbReference type="ARBA" id="ARBA00022679"/>
    </source>
</evidence>
<evidence type="ECO:0000256" key="6">
    <source>
        <dbReference type="RuleBase" id="RU004466"/>
    </source>
</evidence>
<keyword evidence="8" id="KW-1185">Reference proteome</keyword>
<dbReference type="SFLD" id="SFLDG01017">
    <property type="entry name" value="Polyprenyl_Transferase_Like"/>
    <property type="match status" value="1"/>
</dbReference>
<dbReference type="GO" id="GO:0008299">
    <property type="term" value="P:isoprenoid biosynthetic process"/>
    <property type="evidence" value="ECO:0007669"/>
    <property type="project" value="InterPro"/>
</dbReference>
<dbReference type="STRING" id="1162668.LFE_2368"/>
<keyword evidence="4" id="KW-0479">Metal-binding</keyword>
<comment type="similarity">
    <text evidence="2 6">Belongs to the FPP/GGPP synthase family.</text>
</comment>
<sequence length="330" mass="35969">MNPLAMESLRNVWTDYATDLKAVESSLHGLTLDANSTIRDVTAHLFGSGGKRLRPMLLIISSRLSGYDGSNMVLLSAAVEFIHTATLLHDDVVDHAEIRRGKPAANQVWGNQAAILVGDYLYATALYIATGIHDHEINDILTLACRQMSEGEILELMLDNNPQATEEEYLEVVARKTAALTAGTCRMGGILGGLDAAGRKALEDYGYFAGMAFQVADDALDYMAKEERLGKTLGKDLSEGKMTLPLLHCLSAVSPSDREKIISCMGKGDLSPGDLKMVLSFMKETSSLEYALSRATGFMNQARAALDYFPDSSHRQNLLALSDFIIDRDL</sequence>
<dbReference type="Pfam" id="PF00348">
    <property type="entry name" value="polyprenyl_synt"/>
    <property type="match status" value="1"/>
</dbReference>
<dbReference type="OrthoDB" id="9805316at2"/>
<dbReference type="SUPFAM" id="SSF48576">
    <property type="entry name" value="Terpenoid synthases"/>
    <property type="match status" value="1"/>
</dbReference>
<dbReference type="PATRIC" id="fig|1162668.3.peg.2814"/>
<keyword evidence="5" id="KW-0460">Magnesium</keyword>
<dbReference type="EMBL" id="AP012342">
    <property type="protein sequence ID" value="BAM08039.1"/>
    <property type="molecule type" value="Genomic_DNA"/>
</dbReference>
<evidence type="ECO:0000313" key="7">
    <source>
        <dbReference type="EMBL" id="BAM08039.1"/>
    </source>
</evidence>
<dbReference type="CDD" id="cd00685">
    <property type="entry name" value="Trans_IPPS_HT"/>
    <property type="match status" value="1"/>
</dbReference>
<accession>I0IRZ0</accession>
<dbReference type="KEGG" id="lfc:LFE_2368"/>
<dbReference type="GO" id="GO:0004659">
    <property type="term" value="F:prenyltransferase activity"/>
    <property type="evidence" value="ECO:0007669"/>
    <property type="project" value="InterPro"/>
</dbReference>
<gene>
    <name evidence="7" type="ordered locus">LFE_2368</name>
</gene>